<dbReference type="InterPro" id="IPR001296">
    <property type="entry name" value="Glyco_trans_1"/>
</dbReference>
<keyword evidence="3" id="KW-1185">Reference proteome</keyword>
<gene>
    <name evidence="2" type="ORF">EU556_23910</name>
</gene>
<accession>A0A4Z0P2N9</accession>
<name>A0A4Z0P2N9_9BACT</name>
<evidence type="ECO:0000313" key="3">
    <source>
        <dbReference type="Proteomes" id="UP000298337"/>
    </source>
</evidence>
<dbReference type="PANTHER" id="PTHR45947:SF3">
    <property type="entry name" value="SULFOQUINOVOSYL TRANSFERASE SQD2"/>
    <property type="match status" value="1"/>
</dbReference>
<dbReference type="OrthoDB" id="596635at2"/>
<dbReference type="PANTHER" id="PTHR45947">
    <property type="entry name" value="SULFOQUINOVOSYL TRANSFERASE SQD2"/>
    <property type="match status" value="1"/>
</dbReference>
<proteinExistence type="predicted"/>
<dbReference type="CDD" id="cd03801">
    <property type="entry name" value="GT4_PimA-like"/>
    <property type="match status" value="1"/>
</dbReference>
<dbReference type="Pfam" id="PF00534">
    <property type="entry name" value="Glycos_transf_1"/>
    <property type="match status" value="1"/>
</dbReference>
<organism evidence="2 3">
    <name type="scientific">Hymenobacter fodinae</name>
    <dbReference type="NCBI Taxonomy" id="2510796"/>
    <lineage>
        <taxon>Bacteria</taxon>
        <taxon>Pseudomonadati</taxon>
        <taxon>Bacteroidota</taxon>
        <taxon>Cytophagia</taxon>
        <taxon>Cytophagales</taxon>
        <taxon>Hymenobacteraceae</taxon>
        <taxon>Hymenobacter</taxon>
    </lineage>
</organism>
<comment type="caution">
    <text evidence="2">The sequence shown here is derived from an EMBL/GenBank/DDBJ whole genome shotgun (WGS) entry which is preliminary data.</text>
</comment>
<dbReference type="SUPFAM" id="SSF53756">
    <property type="entry name" value="UDP-Glycosyltransferase/glycogen phosphorylase"/>
    <property type="match status" value="1"/>
</dbReference>
<reference evidence="2 3" key="1">
    <citation type="submission" date="2019-04" db="EMBL/GenBank/DDBJ databases">
        <authorList>
            <person name="Feng G."/>
            <person name="Zhang J."/>
            <person name="Zhu H."/>
        </authorList>
    </citation>
    <scope>NUCLEOTIDE SEQUENCE [LARGE SCALE GENOMIC DNA]</scope>
    <source>
        <strain evidence="2 3">92R-1</strain>
    </source>
</reference>
<dbReference type="EMBL" id="SRLA01000006">
    <property type="protein sequence ID" value="TGE04314.1"/>
    <property type="molecule type" value="Genomic_DNA"/>
</dbReference>
<keyword evidence="2" id="KW-0808">Transferase</keyword>
<dbReference type="Gene3D" id="3.40.50.2000">
    <property type="entry name" value="Glycogen Phosphorylase B"/>
    <property type="match status" value="2"/>
</dbReference>
<feature type="domain" description="Glycosyl transferase family 1" evidence="1">
    <location>
        <begin position="202"/>
        <end position="362"/>
    </location>
</feature>
<sequence>MAVTQISIGRFHHFHLARQLEQHGLLDCIWTGYPRLKLRDEQGIPAAKIRTFPWLHSPFMARGRFGLGGSPWLDREWLWWAHETLDRYVALRLRNPTTLMALSGSGLHAGAAAQRNGGYHVCDRGSSHIRFQDQILRSEHARWGLPYRGIDPRIIAKEEAEYEQADLVTVPSEFVRRSFLQMGVPDEKLVKVPYGARLDRFHKVADPPQDRFRVLWVGAVSIRKGFLDLQQAFQALRHPRKELVVVGYVEPEVQQLLANRDVTGIDFRGLVPNQELPALYSSSHVFVLPSVEEGFGLVLGEALACGCPVISSTNTGSEDLFTDGLEGFVVPIRSPDSIRERLQQLADDQALQQHMSEAAIKRVQAIRGWDSYGTALSHVLTDLQAVVR</sequence>
<dbReference type="Proteomes" id="UP000298337">
    <property type="component" value="Unassembled WGS sequence"/>
</dbReference>
<dbReference type="InterPro" id="IPR050194">
    <property type="entry name" value="Glycosyltransferase_grp1"/>
</dbReference>
<dbReference type="RefSeq" id="WP_135436754.1">
    <property type="nucleotide sequence ID" value="NZ_SRLA01000006.1"/>
</dbReference>
<evidence type="ECO:0000313" key="2">
    <source>
        <dbReference type="EMBL" id="TGE04314.1"/>
    </source>
</evidence>
<protein>
    <submittedName>
        <fullName evidence="2">Glycosyltransferase family 1 protein</fullName>
    </submittedName>
</protein>
<dbReference type="GO" id="GO:0016757">
    <property type="term" value="F:glycosyltransferase activity"/>
    <property type="evidence" value="ECO:0007669"/>
    <property type="project" value="InterPro"/>
</dbReference>
<dbReference type="AlphaFoldDB" id="A0A4Z0P2N9"/>
<evidence type="ECO:0000259" key="1">
    <source>
        <dbReference type="Pfam" id="PF00534"/>
    </source>
</evidence>